<dbReference type="AlphaFoldDB" id="A0A6H5HLU4"/>
<reference evidence="2 3" key="1">
    <citation type="submission" date="2020-02" db="EMBL/GenBank/DDBJ databases">
        <authorList>
            <person name="Ferguson B K."/>
        </authorList>
    </citation>
    <scope>NUCLEOTIDE SEQUENCE [LARGE SCALE GENOMIC DNA]</scope>
</reference>
<organism evidence="2 3">
    <name type="scientific">Nesidiocoris tenuis</name>
    <dbReference type="NCBI Taxonomy" id="355587"/>
    <lineage>
        <taxon>Eukaryota</taxon>
        <taxon>Metazoa</taxon>
        <taxon>Ecdysozoa</taxon>
        <taxon>Arthropoda</taxon>
        <taxon>Hexapoda</taxon>
        <taxon>Insecta</taxon>
        <taxon>Pterygota</taxon>
        <taxon>Neoptera</taxon>
        <taxon>Paraneoptera</taxon>
        <taxon>Hemiptera</taxon>
        <taxon>Heteroptera</taxon>
        <taxon>Panheteroptera</taxon>
        <taxon>Cimicomorpha</taxon>
        <taxon>Miridae</taxon>
        <taxon>Dicyphina</taxon>
        <taxon>Nesidiocoris</taxon>
    </lineage>
</organism>
<evidence type="ECO:0000313" key="3">
    <source>
        <dbReference type="Proteomes" id="UP000479000"/>
    </source>
</evidence>
<feature type="region of interest" description="Disordered" evidence="1">
    <location>
        <begin position="33"/>
        <end position="68"/>
    </location>
</feature>
<proteinExistence type="predicted"/>
<dbReference type="Proteomes" id="UP000479000">
    <property type="component" value="Unassembled WGS sequence"/>
</dbReference>
<accession>A0A6H5HLU4</accession>
<feature type="non-terminal residue" evidence="2">
    <location>
        <position position="1"/>
    </location>
</feature>
<sequence length="104" mass="12005">VNESIVIVLKSRIGTKLDRKLLLIHIYSESLPELPSRPSSRHSACTPELNNNRRKSGPYQHWPTQDSNVPTAIRTVRDYLTELRNRRNPTRTTSITGRWIISND</sequence>
<name>A0A6H5HLU4_9HEMI</name>
<dbReference type="EMBL" id="CADCXU010028910">
    <property type="protein sequence ID" value="CAB0015326.1"/>
    <property type="molecule type" value="Genomic_DNA"/>
</dbReference>
<gene>
    <name evidence="2" type="ORF">NTEN_LOCUS19666</name>
</gene>
<evidence type="ECO:0000313" key="2">
    <source>
        <dbReference type="EMBL" id="CAB0015326.1"/>
    </source>
</evidence>
<keyword evidence="3" id="KW-1185">Reference proteome</keyword>
<evidence type="ECO:0000256" key="1">
    <source>
        <dbReference type="SAM" id="MobiDB-lite"/>
    </source>
</evidence>
<protein>
    <submittedName>
        <fullName evidence="2">Uncharacterized protein</fullName>
    </submittedName>
</protein>